<evidence type="ECO:0000313" key="4">
    <source>
        <dbReference type="Proteomes" id="UP000000719"/>
    </source>
</evidence>
<name>B8CYH9_HALOH</name>
<evidence type="ECO:0000259" key="1">
    <source>
        <dbReference type="Pfam" id="PF00534"/>
    </source>
</evidence>
<dbReference type="PANTHER" id="PTHR12526">
    <property type="entry name" value="GLYCOSYLTRANSFERASE"/>
    <property type="match status" value="1"/>
</dbReference>
<dbReference type="Pfam" id="PF00534">
    <property type="entry name" value="Glycos_transf_1"/>
    <property type="match status" value="1"/>
</dbReference>
<dbReference type="RefSeq" id="WP_012636531.1">
    <property type="nucleotide sequence ID" value="NC_011899.1"/>
</dbReference>
<dbReference type="PANTHER" id="PTHR12526:SF638">
    <property type="entry name" value="SPORE COAT PROTEIN SA"/>
    <property type="match status" value="1"/>
</dbReference>
<dbReference type="InterPro" id="IPR028098">
    <property type="entry name" value="Glyco_trans_4-like_N"/>
</dbReference>
<evidence type="ECO:0000313" key="3">
    <source>
        <dbReference type="EMBL" id="ACL70348.1"/>
    </source>
</evidence>
<accession>B8CYH9</accession>
<feature type="domain" description="Glycosyltransferase subfamily 4-like N-terminal" evidence="2">
    <location>
        <begin position="15"/>
        <end position="188"/>
    </location>
</feature>
<dbReference type="eggNOG" id="COG0297">
    <property type="taxonomic scope" value="Bacteria"/>
</dbReference>
<dbReference type="SUPFAM" id="SSF53756">
    <property type="entry name" value="UDP-Glycosyltransferase/glycogen phosphorylase"/>
    <property type="match status" value="1"/>
</dbReference>
<protein>
    <submittedName>
        <fullName evidence="3">Glycosyl transferase group 1</fullName>
    </submittedName>
</protein>
<keyword evidence="3" id="KW-0808">Transferase</keyword>
<dbReference type="GO" id="GO:0016757">
    <property type="term" value="F:glycosyltransferase activity"/>
    <property type="evidence" value="ECO:0007669"/>
    <property type="project" value="InterPro"/>
</dbReference>
<dbReference type="Pfam" id="PF13439">
    <property type="entry name" value="Glyco_transf_4"/>
    <property type="match status" value="1"/>
</dbReference>
<dbReference type="CAZy" id="GT4">
    <property type="family name" value="Glycosyltransferase Family 4"/>
</dbReference>
<dbReference type="AlphaFoldDB" id="B8CYH9"/>
<organism evidence="3 4">
    <name type="scientific">Halothermothrix orenii (strain H 168 / OCM 544 / DSM 9562)</name>
    <dbReference type="NCBI Taxonomy" id="373903"/>
    <lineage>
        <taxon>Bacteria</taxon>
        <taxon>Bacillati</taxon>
        <taxon>Bacillota</taxon>
        <taxon>Clostridia</taxon>
        <taxon>Halanaerobiales</taxon>
        <taxon>Halothermotrichaceae</taxon>
        <taxon>Halothermothrix</taxon>
    </lineage>
</organism>
<gene>
    <name evidence="3" type="ordered locus">Hore_15990</name>
</gene>
<dbReference type="CDD" id="cd03801">
    <property type="entry name" value="GT4_PimA-like"/>
    <property type="match status" value="1"/>
</dbReference>
<dbReference type="InterPro" id="IPR001296">
    <property type="entry name" value="Glyco_trans_1"/>
</dbReference>
<dbReference type="EMBL" id="CP001098">
    <property type="protein sequence ID" value="ACL70348.1"/>
    <property type="molecule type" value="Genomic_DNA"/>
</dbReference>
<dbReference type="HOGENOM" id="CLU_009583_2_3_9"/>
<feature type="domain" description="Glycosyl transferase family 1" evidence="1">
    <location>
        <begin position="197"/>
        <end position="362"/>
    </location>
</feature>
<dbReference type="Gene3D" id="3.40.50.2000">
    <property type="entry name" value="Glycogen Phosphorylase B"/>
    <property type="match status" value="2"/>
</dbReference>
<proteinExistence type="predicted"/>
<dbReference type="KEGG" id="hor:Hore_15990"/>
<evidence type="ECO:0000259" key="2">
    <source>
        <dbReference type="Pfam" id="PF13439"/>
    </source>
</evidence>
<dbReference type="STRING" id="373903.Hore_15990"/>
<sequence length="419" mass="48311">MKVLMLSWEYPPVSFGGLARHVQDLSEALVEQGHQVYVITQGSSDTSEKEEINGVRVLRTAPVQVNANNFVDYILQLNFQILEKAFGLMPGGIDIIHGHDWLVFWSSKVMKHALKKPLVYTIHATEYGRNHGIYNDMQRYINDLEWYSCFEAWRVIVCSDYMNQEVKNLFQLPSDKVIKIENGVDPEKYKARCTPEFRQKYADPSEDIVFYVGRMVREKGVQVLIRSIPEILKERPETKFIIAGKGPNLEHLKSLAAHIGVSDRIYFTGFVSDEVRNKLYQAADIAVFPSLYEPFGIVALEAMATKTPVVVSNTGGLSEFVTHNQNGVKVNVNDPHHLAREVIDLLKEKNRAKKLARNGYKMVEEEYSWKKIAGKTARVYRNVLSEYENSNWNKNKERTYIKNEEDSPVYRYLFKRKFS</sequence>
<dbReference type="Proteomes" id="UP000000719">
    <property type="component" value="Chromosome"/>
</dbReference>
<reference evidence="3 4" key="1">
    <citation type="journal article" date="2009" name="PLoS ONE">
        <title>Genome analysis of the anaerobic thermohalophilic bacterium Halothermothrix orenii.</title>
        <authorList>
            <person name="Mavromatis K."/>
            <person name="Ivanova N."/>
            <person name="Anderson I."/>
            <person name="Lykidis A."/>
            <person name="Hooper S.D."/>
            <person name="Sun H."/>
            <person name="Kunin V."/>
            <person name="Lapidus A."/>
            <person name="Hugenholtz P."/>
            <person name="Patel B."/>
            <person name="Kyrpides N.C."/>
        </authorList>
    </citation>
    <scope>NUCLEOTIDE SEQUENCE [LARGE SCALE GENOMIC DNA]</scope>
    <source>
        <strain evidence="4">H 168 / OCM 544 / DSM 9562</strain>
    </source>
</reference>
<keyword evidence="4" id="KW-1185">Reference proteome</keyword>